<dbReference type="CDD" id="cd03285">
    <property type="entry name" value="ABC_MSH2_euk"/>
    <property type="match status" value="1"/>
</dbReference>
<evidence type="ECO:0000256" key="3">
    <source>
        <dbReference type="ARBA" id="ARBA00022741"/>
    </source>
</evidence>
<dbReference type="GO" id="GO:0006312">
    <property type="term" value="P:mitotic recombination"/>
    <property type="evidence" value="ECO:0007669"/>
    <property type="project" value="TreeGrafter"/>
</dbReference>
<dbReference type="SUPFAM" id="SSF52540">
    <property type="entry name" value="P-loop containing nucleoside triphosphate hydrolases"/>
    <property type="match status" value="1"/>
</dbReference>
<organism evidence="11 12">
    <name type="scientific">Sparus aurata</name>
    <name type="common">Gilthead sea bream</name>
    <dbReference type="NCBI Taxonomy" id="8175"/>
    <lineage>
        <taxon>Eukaryota</taxon>
        <taxon>Metazoa</taxon>
        <taxon>Chordata</taxon>
        <taxon>Craniata</taxon>
        <taxon>Vertebrata</taxon>
        <taxon>Euteleostomi</taxon>
        <taxon>Actinopterygii</taxon>
        <taxon>Neopterygii</taxon>
        <taxon>Teleostei</taxon>
        <taxon>Neoteleostei</taxon>
        <taxon>Acanthomorphata</taxon>
        <taxon>Eupercaria</taxon>
        <taxon>Spariformes</taxon>
        <taxon>Sparidae</taxon>
        <taxon>Sparus</taxon>
    </lineage>
</organism>
<dbReference type="Pfam" id="PF00488">
    <property type="entry name" value="MutS_V"/>
    <property type="match status" value="1"/>
</dbReference>
<evidence type="ECO:0000256" key="2">
    <source>
        <dbReference type="ARBA" id="ARBA00019549"/>
    </source>
</evidence>
<dbReference type="Proteomes" id="UP000472265">
    <property type="component" value="Chromosome 20"/>
</dbReference>
<dbReference type="SMART" id="SM00533">
    <property type="entry name" value="MUTSd"/>
    <property type="match status" value="1"/>
</dbReference>
<evidence type="ECO:0000256" key="1">
    <source>
        <dbReference type="ARBA" id="ARBA00006271"/>
    </source>
</evidence>
<proteinExistence type="inferred from homology"/>
<dbReference type="FunFam" id="3.40.50.300:FF:000523">
    <property type="entry name" value="DNA mismatch repair protein"/>
    <property type="match status" value="1"/>
</dbReference>
<dbReference type="PROSITE" id="PS00486">
    <property type="entry name" value="DNA_MISMATCH_REPAIR_2"/>
    <property type="match status" value="1"/>
</dbReference>
<feature type="region of interest" description="Disordered" evidence="9">
    <location>
        <begin position="537"/>
        <end position="567"/>
    </location>
</feature>
<keyword evidence="8" id="KW-0175">Coiled coil</keyword>
<dbReference type="InterPro" id="IPR045076">
    <property type="entry name" value="MutS"/>
</dbReference>
<dbReference type="InterPro" id="IPR032642">
    <property type="entry name" value="Msh2_ATP-bd"/>
</dbReference>
<dbReference type="GO" id="GO:0006298">
    <property type="term" value="P:mismatch repair"/>
    <property type="evidence" value="ECO:0007669"/>
    <property type="project" value="InterPro"/>
</dbReference>
<comment type="similarity">
    <text evidence="1">Belongs to the DNA mismatch repair MutS family.</text>
</comment>
<dbReference type="GO" id="GO:0140664">
    <property type="term" value="F:ATP-dependent DNA damage sensor activity"/>
    <property type="evidence" value="ECO:0007669"/>
    <property type="project" value="InterPro"/>
</dbReference>
<evidence type="ECO:0000259" key="10">
    <source>
        <dbReference type="PROSITE" id="PS00486"/>
    </source>
</evidence>
<dbReference type="AlphaFoldDB" id="A0A671YYG7"/>
<dbReference type="InterPro" id="IPR000432">
    <property type="entry name" value="DNA_mismatch_repair_MutS_C"/>
</dbReference>
<dbReference type="GO" id="GO:0030983">
    <property type="term" value="F:mismatched DNA binding"/>
    <property type="evidence" value="ECO:0007669"/>
    <property type="project" value="InterPro"/>
</dbReference>
<sequence length="622" mass="69667">VSPASRKLESVVLSKSNFEAFVKDLLLVRQYRVEVYKNQSKSSRELDLVESFVCDSELRQTCQEDLLRRFPDLHRLAKKFHRHTATLQDCYRVYQAVSHIPALVSALERYSGSYQVLLEAVFLSPLRDMQNDFVKYQEMIETTLDMNQIDHHEFLVKPSFDPVLSELREKMDDLEKSMQAVLNSAARELGLDAGKTVKLESNAMLGFYLRVTCKEEKSLRNNKKFTTLDVQKNGVRFTNSKLSSVNEEYSKNREEYEEAQNAIVKEIINIASGYVDPLQTLSDVIAQLDAVVSFAVASVSAPVPYVRPRLLADGCRRMELQQARHPCMETDADTAFIPNDIAFVQGEKSFYIITGPNMGGKSTFIRQVGVIALMAQIGCFVPCEKAELSVIDSVLARVGAGDSQVKGVSTFMSEMLETAAILRSATENSLIIIDELGRGTSTYDGFGLAWAISEHIASKIGSFCLFATHFHELTALAAQQPTVHNLHVTALTSHNTLTMLYRVKPGVCDQSFGIHVAELAAFPPAVVAMAKEKAEELEEFQEPAGEKSEQVEEPEAKRRRTDRQAGENLIQGFLEKVKSLPSDNMSEEEVKTELRRMKKELVAKNNTYITEMLSRCVPSKTA</sequence>
<evidence type="ECO:0000313" key="11">
    <source>
        <dbReference type="Ensembl" id="ENSSAUP00010067394.1"/>
    </source>
</evidence>
<dbReference type="PANTHER" id="PTHR11361">
    <property type="entry name" value="DNA MISMATCH REPAIR PROTEIN MUTS FAMILY MEMBER"/>
    <property type="match status" value="1"/>
</dbReference>
<evidence type="ECO:0000256" key="4">
    <source>
        <dbReference type="ARBA" id="ARBA00022840"/>
    </source>
</evidence>
<dbReference type="InterPro" id="IPR007696">
    <property type="entry name" value="DNA_mismatch_repair_MutS_core"/>
</dbReference>
<dbReference type="InterPro" id="IPR011184">
    <property type="entry name" value="DNA_mismatch_repair_Msh2"/>
</dbReference>
<dbReference type="InterPro" id="IPR027417">
    <property type="entry name" value="P-loop_NTPase"/>
</dbReference>
<dbReference type="SMART" id="SM00534">
    <property type="entry name" value="MUTSac"/>
    <property type="match status" value="1"/>
</dbReference>
<reference evidence="11" key="3">
    <citation type="submission" date="2025-09" db="UniProtKB">
        <authorList>
            <consortium name="Ensembl"/>
        </authorList>
    </citation>
    <scope>IDENTIFICATION</scope>
</reference>
<dbReference type="GeneTree" id="ENSGT00550000074867"/>
<evidence type="ECO:0000256" key="9">
    <source>
        <dbReference type="SAM" id="MobiDB-lite"/>
    </source>
</evidence>
<feature type="coiled-coil region" evidence="8">
    <location>
        <begin position="239"/>
        <end position="266"/>
    </location>
</feature>
<reference evidence="11" key="1">
    <citation type="submission" date="2021-04" db="EMBL/GenBank/DDBJ databases">
        <authorList>
            <consortium name="Wellcome Sanger Institute Data Sharing"/>
        </authorList>
    </citation>
    <scope>NUCLEOTIDE SEQUENCE [LARGE SCALE GENOMIC DNA]</scope>
</reference>
<dbReference type="InterPro" id="IPR007861">
    <property type="entry name" value="DNA_mismatch_repair_MutS_clamp"/>
</dbReference>
<dbReference type="GO" id="GO:0002204">
    <property type="term" value="P:somatic recombination of immunoglobulin genes involved in immune response"/>
    <property type="evidence" value="ECO:0007669"/>
    <property type="project" value="TreeGrafter"/>
</dbReference>
<feature type="domain" description="DNA mismatch repair proteins mutS family" evidence="10">
    <location>
        <begin position="429"/>
        <end position="445"/>
    </location>
</feature>
<evidence type="ECO:0000256" key="8">
    <source>
        <dbReference type="SAM" id="Coils"/>
    </source>
</evidence>
<keyword evidence="6" id="KW-0234">DNA repair</keyword>
<dbReference type="Ensembl" id="ENSSAUT00010070548.1">
    <property type="protein sequence ID" value="ENSSAUP00010067394.1"/>
    <property type="gene ID" value="ENSSAUG00010026791.1"/>
</dbReference>
<dbReference type="GO" id="GO:0005524">
    <property type="term" value="F:ATP binding"/>
    <property type="evidence" value="ECO:0007669"/>
    <property type="project" value="UniProtKB-KW"/>
</dbReference>
<evidence type="ECO:0000313" key="12">
    <source>
        <dbReference type="Proteomes" id="UP000472265"/>
    </source>
</evidence>
<reference evidence="11" key="2">
    <citation type="submission" date="2025-08" db="UniProtKB">
        <authorList>
            <consortium name="Ensembl"/>
        </authorList>
    </citation>
    <scope>IDENTIFICATION</scope>
</reference>
<dbReference type="GO" id="GO:0032301">
    <property type="term" value="C:MutSalpha complex"/>
    <property type="evidence" value="ECO:0007669"/>
    <property type="project" value="TreeGrafter"/>
</dbReference>
<gene>
    <name evidence="11" type="primary">MSH2</name>
    <name evidence="11" type="synonym">msh2</name>
</gene>
<accession>A0A671YYG7</accession>
<feature type="compositionally biased region" description="Basic and acidic residues" evidence="9">
    <location>
        <begin position="544"/>
        <end position="556"/>
    </location>
</feature>
<dbReference type="PIRSF" id="PIRSF005813">
    <property type="entry name" value="MSH2"/>
    <property type="match status" value="1"/>
</dbReference>
<dbReference type="Pfam" id="PF05190">
    <property type="entry name" value="MutS_IV"/>
    <property type="match status" value="1"/>
</dbReference>
<dbReference type="Gene3D" id="1.10.1420.10">
    <property type="match status" value="2"/>
</dbReference>
<name>A0A671YYG7_SPAAU</name>
<evidence type="ECO:0000256" key="5">
    <source>
        <dbReference type="ARBA" id="ARBA00023125"/>
    </source>
</evidence>
<keyword evidence="12" id="KW-1185">Reference proteome</keyword>
<keyword evidence="6" id="KW-0227">DNA damage</keyword>
<keyword evidence="3" id="KW-0547">Nucleotide-binding</keyword>
<dbReference type="InterPro" id="IPR036187">
    <property type="entry name" value="DNA_mismatch_repair_MutS_sf"/>
</dbReference>
<dbReference type="PANTHER" id="PTHR11361:SF35">
    <property type="entry name" value="DNA MISMATCH REPAIR PROTEIN MSH2"/>
    <property type="match status" value="1"/>
</dbReference>
<dbReference type="Gene3D" id="3.40.50.300">
    <property type="entry name" value="P-loop containing nucleotide triphosphate hydrolases"/>
    <property type="match status" value="1"/>
</dbReference>
<keyword evidence="5" id="KW-0238">DNA-binding</keyword>
<dbReference type="Pfam" id="PF05192">
    <property type="entry name" value="MutS_III"/>
    <property type="match status" value="1"/>
</dbReference>
<dbReference type="SUPFAM" id="SSF48334">
    <property type="entry name" value="DNA repair protein MutS, domain III"/>
    <property type="match status" value="1"/>
</dbReference>
<protein>
    <recommendedName>
        <fullName evidence="2">DNA mismatch repair protein Msh2</fullName>
    </recommendedName>
    <alternativeName>
        <fullName evidence="7">MutS protein homolog 2</fullName>
    </alternativeName>
</protein>
<dbReference type="FunFam" id="1.10.1420.10:FF:000020">
    <property type="entry name" value="DNA mismatch repair protein"/>
    <property type="match status" value="1"/>
</dbReference>
<keyword evidence="4" id="KW-0067">ATP-binding</keyword>
<evidence type="ECO:0000256" key="7">
    <source>
        <dbReference type="ARBA" id="ARBA00029795"/>
    </source>
</evidence>
<evidence type="ECO:0000256" key="6">
    <source>
        <dbReference type="ARBA" id="ARBA00023204"/>
    </source>
</evidence>